<evidence type="ECO:0000256" key="2">
    <source>
        <dbReference type="ARBA" id="ARBA00022837"/>
    </source>
</evidence>
<sequence length="161" mass="16805">MSPPPPAAPSNLAGDIETLGYVNSMVEAFRAFDADDDGLINRDELKGIMASLGNSASASEVAEMMKQGDADGDGFLSLEEFLELNTAELELGDLAGLLQTAAAAWDDDDDEGEVTAAELYQLLLGGATMQDCVDIISSLDVDGDGAADVEDIKIIAQAFLD</sequence>
<feature type="domain" description="EF-hand" evidence="3">
    <location>
        <begin position="56"/>
        <end position="91"/>
    </location>
</feature>
<dbReference type="PANTHER" id="PTHR23050">
    <property type="entry name" value="CALCIUM BINDING PROTEIN"/>
    <property type="match status" value="1"/>
</dbReference>
<reference evidence="5 6" key="1">
    <citation type="submission" date="2020-08" db="EMBL/GenBank/DDBJ databases">
        <title>Plant Genome Project.</title>
        <authorList>
            <person name="Zhang R.-G."/>
        </authorList>
    </citation>
    <scope>NUCLEOTIDE SEQUENCE [LARGE SCALE GENOMIC DNA]</scope>
    <source>
        <tissue evidence="5">Rhizome</tissue>
    </source>
</reference>
<dbReference type="EMBL" id="JACMSC010000008">
    <property type="protein sequence ID" value="KAG6511811.1"/>
    <property type="molecule type" value="Genomic_DNA"/>
</dbReference>
<dbReference type="InterPro" id="IPR050145">
    <property type="entry name" value="Centrin_CML-like"/>
</dbReference>
<dbReference type="Pfam" id="PF13499">
    <property type="entry name" value="EF-hand_7"/>
    <property type="match status" value="1"/>
</dbReference>
<dbReference type="EMBL" id="JACMSC010000007">
    <property type="protein sequence ID" value="KAG6516049.1"/>
    <property type="molecule type" value="Genomic_DNA"/>
</dbReference>
<organism evidence="5 6">
    <name type="scientific">Zingiber officinale</name>
    <name type="common">Ginger</name>
    <name type="synonym">Amomum zingiber</name>
    <dbReference type="NCBI Taxonomy" id="94328"/>
    <lineage>
        <taxon>Eukaryota</taxon>
        <taxon>Viridiplantae</taxon>
        <taxon>Streptophyta</taxon>
        <taxon>Embryophyta</taxon>
        <taxon>Tracheophyta</taxon>
        <taxon>Spermatophyta</taxon>
        <taxon>Magnoliopsida</taxon>
        <taxon>Liliopsida</taxon>
        <taxon>Zingiberales</taxon>
        <taxon>Zingiberaceae</taxon>
        <taxon>Zingiber</taxon>
    </lineage>
</organism>
<dbReference type="InterPro" id="IPR002048">
    <property type="entry name" value="EF_hand_dom"/>
</dbReference>
<evidence type="ECO:0000313" key="6">
    <source>
        <dbReference type="Proteomes" id="UP000734854"/>
    </source>
</evidence>
<dbReference type="AlphaFoldDB" id="A0A8J5LFS8"/>
<accession>A0A8J5LFS8</accession>
<dbReference type="OrthoDB" id="26525at2759"/>
<dbReference type="SMART" id="SM00054">
    <property type="entry name" value="EFh"/>
    <property type="match status" value="3"/>
</dbReference>
<dbReference type="GO" id="GO:0005509">
    <property type="term" value="F:calcium ion binding"/>
    <property type="evidence" value="ECO:0007669"/>
    <property type="project" value="InterPro"/>
</dbReference>
<comment type="caution">
    <text evidence="5">The sequence shown here is derived from an EMBL/GenBank/DDBJ whole genome shotgun (WGS) entry which is preliminary data.</text>
</comment>
<proteinExistence type="predicted"/>
<dbReference type="PROSITE" id="PS50222">
    <property type="entry name" value="EF_HAND_2"/>
    <property type="match status" value="2"/>
</dbReference>
<evidence type="ECO:0000259" key="3">
    <source>
        <dbReference type="PROSITE" id="PS50222"/>
    </source>
</evidence>
<keyword evidence="6" id="KW-1185">Reference proteome</keyword>
<evidence type="ECO:0000313" key="5">
    <source>
        <dbReference type="EMBL" id="KAG6516049.1"/>
    </source>
</evidence>
<gene>
    <name evidence="5" type="ORF">ZIOFF_026496</name>
    <name evidence="4" type="ORF">ZIOFF_029889</name>
</gene>
<keyword evidence="2" id="KW-0106">Calcium</keyword>
<dbReference type="Proteomes" id="UP000734854">
    <property type="component" value="Unassembled WGS sequence"/>
</dbReference>
<dbReference type="GO" id="GO:0043226">
    <property type="term" value="C:organelle"/>
    <property type="evidence" value="ECO:0007669"/>
    <property type="project" value="UniProtKB-ARBA"/>
</dbReference>
<evidence type="ECO:0000256" key="1">
    <source>
        <dbReference type="ARBA" id="ARBA00022737"/>
    </source>
</evidence>
<keyword evidence="1" id="KW-0677">Repeat</keyword>
<evidence type="ECO:0000313" key="4">
    <source>
        <dbReference type="EMBL" id="KAG6511811.1"/>
    </source>
</evidence>
<dbReference type="PROSITE" id="PS00018">
    <property type="entry name" value="EF_HAND_1"/>
    <property type="match status" value="2"/>
</dbReference>
<name>A0A8J5LFS8_ZINOF</name>
<feature type="domain" description="EF-hand" evidence="3">
    <location>
        <begin position="20"/>
        <end position="55"/>
    </location>
</feature>
<dbReference type="FunFam" id="1.10.238.10:FF:000178">
    <property type="entry name" value="Calmodulin-2 A"/>
    <property type="match status" value="1"/>
</dbReference>
<dbReference type="CDD" id="cd00051">
    <property type="entry name" value="EFh"/>
    <property type="match status" value="1"/>
</dbReference>
<protein>
    <recommendedName>
        <fullName evidence="3">EF-hand domain-containing protein</fullName>
    </recommendedName>
</protein>
<dbReference type="InterPro" id="IPR018247">
    <property type="entry name" value="EF_Hand_1_Ca_BS"/>
</dbReference>